<dbReference type="InterPro" id="IPR019285">
    <property type="entry name" value="DUF2336"/>
</dbReference>
<sequence>MPVVQLEPPRDAWDDRTVSQLLTLAQSRSAEDRQRLLLKVTSLCEATRPPAEVGPLLSDIFLTLAAQAERDIRLALSERIAGVDWAPPALINMLALDEIEIARPVITSSPLLKDADLIRLLIEATLEHQIAVARRPQLSRPVADTIIDRGEAVTMTALASNRSADISEDAMRKLVDHSRRIAGLRAPLTRHPRLNEQLAQQLYQWVGQALRQSIGERFRIDDAQLNAAVQQAAAKAVGSPEWRTAPTSRLVEDRERSDMERRLVDKLQAAGQLRPGLLVRALREQRFELFEQALAALGGFSDAQVHHAVRAPTAEPLYLACIAVGVDKAVFASLLVEVRKLSGGMPAGGGWTATPMNAHSASRAFRQMMEKPAIV</sequence>
<organism evidence="1 2">
    <name type="scientific">Brevundimonas intermedia</name>
    <dbReference type="NCBI Taxonomy" id="74315"/>
    <lineage>
        <taxon>Bacteria</taxon>
        <taxon>Pseudomonadati</taxon>
        <taxon>Pseudomonadota</taxon>
        <taxon>Alphaproteobacteria</taxon>
        <taxon>Caulobacterales</taxon>
        <taxon>Caulobacteraceae</taxon>
        <taxon>Brevundimonas</taxon>
    </lineage>
</organism>
<evidence type="ECO:0000313" key="2">
    <source>
        <dbReference type="Proteomes" id="UP000298216"/>
    </source>
</evidence>
<keyword evidence="2" id="KW-1185">Reference proteome</keyword>
<protein>
    <submittedName>
        <fullName evidence="1">DUF2336 domain-containing protein</fullName>
    </submittedName>
</protein>
<dbReference type="Pfam" id="PF10098">
    <property type="entry name" value="DUF2336"/>
    <property type="match status" value="1"/>
</dbReference>
<dbReference type="RefSeq" id="WP_135195683.1">
    <property type="nucleotide sequence ID" value="NZ_SPVH01000007.1"/>
</dbReference>
<evidence type="ECO:0000313" key="1">
    <source>
        <dbReference type="EMBL" id="TFW10853.1"/>
    </source>
</evidence>
<dbReference type="EMBL" id="SPVH01000007">
    <property type="protein sequence ID" value="TFW10853.1"/>
    <property type="molecule type" value="Genomic_DNA"/>
</dbReference>
<comment type="caution">
    <text evidence="1">The sequence shown here is derived from an EMBL/GenBank/DDBJ whole genome shotgun (WGS) entry which is preliminary data.</text>
</comment>
<proteinExistence type="predicted"/>
<accession>A0A4Y9RPN3</accession>
<dbReference type="AlphaFoldDB" id="A0A4Y9RPN3"/>
<name>A0A4Y9RPN3_9CAUL</name>
<dbReference type="Proteomes" id="UP000298216">
    <property type="component" value="Unassembled WGS sequence"/>
</dbReference>
<dbReference type="OrthoDB" id="8194627at2"/>
<reference evidence="1 2" key="1">
    <citation type="submission" date="2019-03" db="EMBL/GenBank/DDBJ databases">
        <title>Draft genome of Brevundimonas sp. a heavy metal resistant soil bacteria.</title>
        <authorList>
            <person name="Soto J."/>
        </authorList>
    </citation>
    <scope>NUCLEOTIDE SEQUENCE [LARGE SCALE GENOMIC DNA]</scope>
    <source>
        <strain evidence="1 2">B-10</strain>
    </source>
</reference>
<gene>
    <name evidence="1" type="ORF">EGY25_14175</name>
</gene>